<feature type="compositionally biased region" description="Polar residues" evidence="4">
    <location>
        <begin position="390"/>
        <end position="400"/>
    </location>
</feature>
<feature type="signal peptide" evidence="5">
    <location>
        <begin position="1"/>
        <end position="18"/>
    </location>
</feature>
<dbReference type="PANTHER" id="PTHR21179:SF0">
    <property type="entry name" value="SERINE PROTEASE INHIBITOR KAZAL-TYPE 4"/>
    <property type="match status" value="1"/>
</dbReference>
<feature type="region of interest" description="Disordered" evidence="4">
    <location>
        <begin position="529"/>
        <end position="559"/>
    </location>
</feature>
<dbReference type="PANTHER" id="PTHR21179">
    <property type="entry name" value="SERINE-TYPE ENDOPEPTIDASE INHIBITOR"/>
    <property type="match status" value="1"/>
</dbReference>
<dbReference type="InterPro" id="IPR036058">
    <property type="entry name" value="Kazal_dom_sf"/>
</dbReference>
<dbReference type="GO" id="GO:0004867">
    <property type="term" value="F:serine-type endopeptidase inhibitor activity"/>
    <property type="evidence" value="ECO:0007669"/>
    <property type="project" value="InterPro"/>
</dbReference>
<sequence length="745" mass="82225">MKSLWVFLLLAVPLVVLAEEKQKPKGAQGVPVAAPVKLADSVASPTTVTEYKKTIIRKPKRSNGEIPLLIIRPVEKRRKVYFKEPTVKIASGGVATYGTYPELHTSDGEMFTLEHMLPILSLEGMLKGFPKHGAPVTHNHFVPSPQFKPSDIHHLLAPQKTKEEYHHHLGGFGATGSDNTPALKPSQLLSVAHKPAEAIPAQVLPSPPPPNYVPAVNSEVQLLKLGQPQPSFSSLVSPQDKPAFVKPEQLPASFNFKVQQQEEVSHYKVNAIPLSKPLEQHHHQPVHHPHFPSGGATSYVGSQVGEQAKFSKPAAPVGFHHVGAEHSNSGKWHEVPKKQPQVSVTTNYYHPKTINAEQEQQQKPFSGPATQQPSNVQTHLSYYFPKEELAQQTHQVQHSPPSHGAHPHNHQATSYSNVQAGGSGPEQIEYVVQKAPSAVDSTGVEKPLHKTYSSHIKQKYQKQHHHQQPHVFIQKYFEFPSAKNHQKNVVTEYHGTGHNDTAGDHHQHQLPEPQAYAAPQYLPLPQPQALHQPQQHVAPTLPGPTAQTLHQATGQPHHAPQYHVGQQHHHYSNQHHNNLQHHHHHHPQGAQSYWKFGRRTQDVVKPVVENVHEQEQQPDSQHAASGAVVRQVKHTTVLATSVTTEAPAPTKDSKDLPAAQDRIDEQPSGNSTTASASTVPTRTPKQIQNGCERRCIRNTVAQAYEPVCGTDGVTYSNRGKLRCARTCGNDDLEIRSYGECAPGKA</sequence>
<feature type="region of interest" description="Disordered" evidence="4">
    <location>
        <begin position="319"/>
        <end position="339"/>
    </location>
</feature>
<dbReference type="PROSITE" id="PS51465">
    <property type="entry name" value="KAZAL_2"/>
    <property type="match status" value="1"/>
</dbReference>
<accession>A0A182JL67</accession>
<feature type="compositionally biased region" description="Polar residues" evidence="4">
    <location>
        <begin position="410"/>
        <end position="420"/>
    </location>
</feature>
<dbReference type="STRING" id="41427.A0A182JL67"/>
<dbReference type="SMART" id="SM00280">
    <property type="entry name" value="KAZAL"/>
    <property type="match status" value="1"/>
</dbReference>
<dbReference type="GO" id="GO:0005576">
    <property type="term" value="C:extracellular region"/>
    <property type="evidence" value="ECO:0007669"/>
    <property type="project" value="UniProtKB-SubCell"/>
</dbReference>
<evidence type="ECO:0000313" key="6">
    <source>
        <dbReference type="EnsemblMetazoa" id="AATE020128-PA.1"/>
    </source>
</evidence>
<evidence type="ECO:0000256" key="5">
    <source>
        <dbReference type="SAM" id="SignalP"/>
    </source>
</evidence>
<evidence type="ECO:0000256" key="4">
    <source>
        <dbReference type="SAM" id="MobiDB-lite"/>
    </source>
</evidence>
<evidence type="ECO:0000256" key="3">
    <source>
        <dbReference type="ARBA" id="ARBA00023157"/>
    </source>
</evidence>
<name>A0A182JL67_ANOAO</name>
<evidence type="ECO:0000256" key="2">
    <source>
        <dbReference type="ARBA" id="ARBA00022525"/>
    </source>
</evidence>
<dbReference type="InterPro" id="IPR002350">
    <property type="entry name" value="Kazal_dom"/>
</dbReference>
<protein>
    <submittedName>
        <fullName evidence="6">Uncharacterized protein</fullName>
    </submittedName>
</protein>
<feature type="compositionally biased region" description="Low complexity" evidence="4">
    <location>
        <begin position="529"/>
        <end position="539"/>
    </location>
</feature>
<comment type="subcellular location">
    <subcellularLocation>
        <location evidence="1">Secreted</location>
    </subcellularLocation>
</comment>
<feature type="chain" id="PRO_5043321434" evidence="5">
    <location>
        <begin position="19"/>
        <end position="745"/>
    </location>
</feature>
<feature type="compositionally biased region" description="Polar residues" evidence="4">
    <location>
        <begin position="667"/>
        <end position="685"/>
    </location>
</feature>
<dbReference type="Pfam" id="PF07648">
    <property type="entry name" value="Kazal_2"/>
    <property type="match status" value="1"/>
</dbReference>
<dbReference type="VEuPathDB" id="VectorBase:AATE020128"/>
<reference evidence="6" key="1">
    <citation type="submission" date="2022-08" db="UniProtKB">
        <authorList>
            <consortium name="EnsemblMetazoa"/>
        </authorList>
    </citation>
    <scope>IDENTIFICATION</scope>
    <source>
        <strain evidence="6">EBRO</strain>
    </source>
</reference>
<keyword evidence="2" id="KW-0964">Secreted</keyword>
<feature type="region of interest" description="Disordered" evidence="4">
    <location>
        <begin position="640"/>
        <end position="685"/>
    </location>
</feature>
<evidence type="ECO:0000256" key="1">
    <source>
        <dbReference type="ARBA" id="ARBA00004613"/>
    </source>
</evidence>
<dbReference type="InterPro" id="IPR039932">
    <property type="entry name" value="Spink4-like"/>
</dbReference>
<feature type="region of interest" description="Disordered" evidence="4">
    <location>
        <begin position="390"/>
        <end position="423"/>
    </location>
</feature>
<proteinExistence type="predicted"/>
<dbReference type="SUPFAM" id="SSF100895">
    <property type="entry name" value="Kazal-type serine protease inhibitors"/>
    <property type="match status" value="1"/>
</dbReference>
<keyword evidence="5" id="KW-0732">Signal</keyword>
<feature type="compositionally biased region" description="Basic and acidic residues" evidence="4">
    <location>
        <begin position="651"/>
        <end position="665"/>
    </location>
</feature>
<feature type="compositionally biased region" description="Polar residues" evidence="4">
    <location>
        <begin position="545"/>
        <end position="554"/>
    </location>
</feature>
<dbReference type="EnsemblMetazoa" id="AATE020128-RA">
    <property type="protein sequence ID" value="AATE020128-PA.1"/>
    <property type="gene ID" value="AATE020128"/>
</dbReference>
<dbReference type="AlphaFoldDB" id="A0A182JL67"/>
<dbReference type="CDD" id="cd00104">
    <property type="entry name" value="KAZAL_FS"/>
    <property type="match status" value="1"/>
</dbReference>
<keyword evidence="3" id="KW-1015">Disulfide bond</keyword>
<organism evidence="6">
    <name type="scientific">Anopheles atroparvus</name>
    <name type="common">European mosquito</name>
    <dbReference type="NCBI Taxonomy" id="41427"/>
    <lineage>
        <taxon>Eukaryota</taxon>
        <taxon>Metazoa</taxon>
        <taxon>Ecdysozoa</taxon>
        <taxon>Arthropoda</taxon>
        <taxon>Hexapoda</taxon>
        <taxon>Insecta</taxon>
        <taxon>Pterygota</taxon>
        <taxon>Neoptera</taxon>
        <taxon>Endopterygota</taxon>
        <taxon>Diptera</taxon>
        <taxon>Nematocera</taxon>
        <taxon>Culicoidea</taxon>
        <taxon>Culicidae</taxon>
        <taxon>Anophelinae</taxon>
        <taxon>Anopheles</taxon>
    </lineage>
</organism>
<dbReference type="Gene3D" id="3.30.60.30">
    <property type="match status" value="1"/>
</dbReference>